<organism evidence="1 2">
    <name type="scientific">Dreissena polymorpha</name>
    <name type="common">Zebra mussel</name>
    <name type="synonym">Mytilus polymorpha</name>
    <dbReference type="NCBI Taxonomy" id="45954"/>
    <lineage>
        <taxon>Eukaryota</taxon>
        <taxon>Metazoa</taxon>
        <taxon>Spiralia</taxon>
        <taxon>Lophotrochozoa</taxon>
        <taxon>Mollusca</taxon>
        <taxon>Bivalvia</taxon>
        <taxon>Autobranchia</taxon>
        <taxon>Heteroconchia</taxon>
        <taxon>Euheterodonta</taxon>
        <taxon>Imparidentia</taxon>
        <taxon>Neoheterodontei</taxon>
        <taxon>Myida</taxon>
        <taxon>Dreissenoidea</taxon>
        <taxon>Dreissenidae</taxon>
        <taxon>Dreissena</taxon>
    </lineage>
</organism>
<dbReference type="EMBL" id="JAIWYP010000055">
    <property type="protein sequence ID" value="KAH3690738.1"/>
    <property type="molecule type" value="Genomic_DNA"/>
</dbReference>
<sequence>MFSVQNPRVRHRSSEHSQLPYWAPMDQRLSTNGSRGRVATTMYLERDSRNISTGFD</sequence>
<dbReference type="Proteomes" id="UP000828390">
    <property type="component" value="Unassembled WGS sequence"/>
</dbReference>
<reference evidence="1" key="2">
    <citation type="submission" date="2020-11" db="EMBL/GenBank/DDBJ databases">
        <authorList>
            <person name="McCartney M.A."/>
            <person name="Auch B."/>
            <person name="Kono T."/>
            <person name="Mallez S."/>
            <person name="Becker A."/>
            <person name="Gohl D.M."/>
            <person name="Silverstein K.A.T."/>
            <person name="Koren S."/>
            <person name="Bechman K.B."/>
            <person name="Herman A."/>
            <person name="Abrahante J.E."/>
            <person name="Garbe J."/>
        </authorList>
    </citation>
    <scope>NUCLEOTIDE SEQUENCE</scope>
    <source>
        <strain evidence="1">Duluth1</strain>
        <tissue evidence="1">Whole animal</tissue>
    </source>
</reference>
<keyword evidence="2" id="KW-1185">Reference proteome</keyword>
<reference evidence="1" key="1">
    <citation type="journal article" date="2019" name="bioRxiv">
        <title>The Genome of the Zebra Mussel, Dreissena polymorpha: A Resource for Invasive Species Research.</title>
        <authorList>
            <person name="McCartney M.A."/>
            <person name="Auch B."/>
            <person name="Kono T."/>
            <person name="Mallez S."/>
            <person name="Zhang Y."/>
            <person name="Obille A."/>
            <person name="Becker A."/>
            <person name="Abrahante J.E."/>
            <person name="Garbe J."/>
            <person name="Badalamenti J.P."/>
            <person name="Herman A."/>
            <person name="Mangelson H."/>
            <person name="Liachko I."/>
            <person name="Sullivan S."/>
            <person name="Sone E.D."/>
            <person name="Koren S."/>
            <person name="Silverstein K.A.T."/>
            <person name="Beckman K.B."/>
            <person name="Gohl D.M."/>
        </authorList>
    </citation>
    <scope>NUCLEOTIDE SEQUENCE</scope>
    <source>
        <strain evidence="1">Duluth1</strain>
        <tissue evidence="1">Whole animal</tissue>
    </source>
</reference>
<name>A0A9D3Y2H6_DREPO</name>
<dbReference type="AlphaFoldDB" id="A0A9D3Y2H6"/>
<accession>A0A9D3Y2H6</accession>
<evidence type="ECO:0000313" key="1">
    <source>
        <dbReference type="EMBL" id="KAH3690738.1"/>
    </source>
</evidence>
<proteinExistence type="predicted"/>
<gene>
    <name evidence="1" type="ORF">DPMN_192973</name>
</gene>
<evidence type="ECO:0000313" key="2">
    <source>
        <dbReference type="Proteomes" id="UP000828390"/>
    </source>
</evidence>
<protein>
    <submittedName>
        <fullName evidence="1">Uncharacterized protein</fullName>
    </submittedName>
</protein>
<comment type="caution">
    <text evidence="1">The sequence shown here is derived from an EMBL/GenBank/DDBJ whole genome shotgun (WGS) entry which is preliminary data.</text>
</comment>